<protein>
    <recommendedName>
        <fullName evidence="3">Phosphate/phosphite/phosphonate ABC transporter substrate-binding protein</fullName>
    </recommendedName>
</protein>
<gene>
    <name evidence="1" type="ORF">E8A74_08840</name>
</gene>
<dbReference type="PANTHER" id="PTHR35841">
    <property type="entry name" value="PHOSPHONATES-BINDING PERIPLASMIC PROTEIN"/>
    <property type="match status" value="1"/>
</dbReference>
<sequence>MRAYLKSLGVWGFLGALVGATAIGVFLIEPTDARTPERPGLVAGAAPVKDARPMRMVMSGAFVSESGVNLYEEIVQYLARKNGITIEVTTGLAYSTINSMLQTGAVELGFICGFPYTMLRDEPTPRAELVGAPIMTYPRYGGRPVYFADLVVRNESPYHSLDDLRGRTLVYNDERSHTGYNAPRHRLIERGFASGFFSKIVRSGSHEESIRMVATGEADASWVDSLVLDYDREKRIGRAGEVRVLESLGPMTVSPVVVSPDLPAELRAALQRTLLGMHQEPEGKRLLDAAFIARFVKVEDAAYDDHRLMKITAEKAGIAAIR</sequence>
<dbReference type="Pfam" id="PF12974">
    <property type="entry name" value="Phosphonate-bd"/>
    <property type="match status" value="1"/>
</dbReference>
<name>A0A4U1JG97_9BACT</name>
<dbReference type="Gene3D" id="3.40.190.10">
    <property type="entry name" value="Periplasmic binding protein-like II"/>
    <property type="match status" value="2"/>
</dbReference>
<proteinExistence type="predicted"/>
<dbReference type="RefSeq" id="WP_136928516.1">
    <property type="nucleotide sequence ID" value="NZ_SSMQ01000007.1"/>
</dbReference>
<keyword evidence="2" id="KW-1185">Reference proteome</keyword>
<dbReference type="PANTHER" id="PTHR35841:SF1">
    <property type="entry name" value="PHOSPHONATES-BINDING PERIPLASMIC PROTEIN"/>
    <property type="match status" value="1"/>
</dbReference>
<dbReference type="EMBL" id="SSMQ01000007">
    <property type="protein sequence ID" value="TKD10116.1"/>
    <property type="molecule type" value="Genomic_DNA"/>
</dbReference>
<dbReference type="Proteomes" id="UP000309215">
    <property type="component" value="Unassembled WGS sequence"/>
</dbReference>
<comment type="caution">
    <text evidence="1">The sequence shown here is derived from an EMBL/GenBank/DDBJ whole genome shotgun (WGS) entry which is preliminary data.</text>
</comment>
<organism evidence="1 2">
    <name type="scientific">Polyangium fumosum</name>
    <dbReference type="NCBI Taxonomy" id="889272"/>
    <lineage>
        <taxon>Bacteria</taxon>
        <taxon>Pseudomonadati</taxon>
        <taxon>Myxococcota</taxon>
        <taxon>Polyangia</taxon>
        <taxon>Polyangiales</taxon>
        <taxon>Polyangiaceae</taxon>
        <taxon>Polyangium</taxon>
    </lineage>
</organism>
<evidence type="ECO:0000313" key="2">
    <source>
        <dbReference type="Proteomes" id="UP000309215"/>
    </source>
</evidence>
<reference evidence="1 2" key="1">
    <citation type="submission" date="2019-04" db="EMBL/GenBank/DDBJ databases">
        <authorList>
            <person name="Li Y."/>
            <person name="Wang J."/>
        </authorList>
    </citation>
    <scope>NUCLEOTIDE SEQUENCE [LARGE SCALE GENOMIC DNA]</scope>
    <source>
        <strain evidence="1 2">DSM 14668</strain>
    </source>
</reference>
<accession>A0A4U1JG97</accession>
<evidence type="ECO:0000313" key="1">
    <source>
        <dbReference type="EMBL" id="TKD10116.1"/>
    </source>
</evidence>
<dbReference type="SUPFAM" id="SSF53850">
    <property type="entry name" value="Periplasmic binding protein-like II"/>
    <property type="match status" value="1"/>
</dbReference>
<dbReference type="OrthoDB" id="527737at2"/>
<dbReference type="AlphaFoldDB" id="A0A4U1JG97"/>
<evidence type="ECO:0008006" key="3">
    <source>
        <dbReference type="Google" id="ProtNLM"/>
    </source>
</evidence>